<feature type="coiled-coil region" evidence="1">
    <location>
        <begin position="298"/>
        <end position="325"/>
    </location>
</feature>
<evidence type="ECO:0000256" key="2">
    <source>
        <dbReference type="SAM" id="MobiDB-lite"/>
    </source>
</evidence>
<feature type="coiled-coil region" evidence="1">
    <location>
        <begin position="238"/>
        <end position="265"/>
    </location>
</feature>
<name>A0ABW5C8Q0_9PROT</name>
<evidence type="ECO:0000313" key="4">
    <source>
        <dbReference type="Proteomes" id="UP001597296"/>
    </source>
</evidence>
<evidence type="ECO:0000256" key="1">
    <source>
        <dbReference type="SAM" id="Coils"/>
    </source>
</evidence>
<keyword evidence="1" id="KW-0175">Coiled coil</keyword>
<dbReference type="InterPro" id="IPR027417">
    <property type="entry name" value="P-loop_NTPase"/>
</dbReference>
<feature type="coiled-coil region" evidence="1">
    <location>
        <begin position="874"/>
        <end position="901"/>
    </location>
</feature>
<dbReference type="EMBL" id="JBHUIY010000012">
    <property type="protein sequence ID" value="MFD2233684.1"/>
    <property type="molecule type" value="Genomic_DNA"/>
</dbReference>
<sequence>MYGLVNVALIDWFLLGRQDLPMRGAVGLYGENRSGKSTLLDAIQTVMLSNDKNALQLNAAANPERRKKNRRSVHAYCLGRLGGAGEPPLRDSARSHLALAFHDPADGRALSTGLILEARQSETREEVRARWLALGLRVTTADLVRPTPEGEVARTWAELEEHLAARCAAEGGELRCYMSAAEHVGDLLHCGSQTGQHGGVEQFRRAFANAVSFETIEDESAFIRSYVLDRDPISIRDLRESMRNYREIAETIRALLRQIEDLDAILAAAGQHAALVEEKSLRGWMVRRARVRLGLREARRLRRDLRRATAEVARLDALIADREARIDGLRVERIRLEQAMQGSPVARELQALALDIQTRKQEVSEHFLPPVREWETAVARAASIPGLRQSGQTEPAFERLRARWPELLPALAALQRLSGADRLPAWPADPAALEGVLAGLPDLDGLIRALGDEADALVRERRPEEGERLRERLAAIERTGSAISRETGAFLLDLENEGFKPRLLCAEIELLDPRWTDAAEAVLGRDREAVILPPDQARRAVALLRADRRAARPRYRGCRVVNTARLSADSPQPGSLAAVLRARDPLAAAFLAQRVGTVRLVETEAELHQGGRAVTADGAYCDGLVSEMRTVEERKIGADATGAARRALEARLREIEAAEQEAEAQIRALRDVADRLKPLAAALAQPVGLADTVKAYRDRRDAIARLEEEQGRLRDEVAPDLRQRLEAIDAELKDLRHELDGTPAKPGDRPVPGARRARDDALRAEGEARKGYTQAYPELRAALSGYEEERRRVTFAQAIPAWQRECTRWRGAMPALIRACDERLGALGEEIPRARQQVLARLAEFRYTSRRGFSFAPEASIADEIRPWAEKLRADIAEKDLAQHRRRAEEAVEEAQKLLKGNFVNMLRDRFERVKTAIALLNDVLRQHAFHNERYTFQVEPDADFAGLIDLVAAATLDETILLPLFGGAAVNESFHAESLKLIDAILMEDDIDVSRYEDYRNYFRFSLIMTDVESGVRTSFAHRLGVGSGAEKQVPFYVAIGAALSSAYHNGAFAADKPGGLGLALFDEAFMKMDPKNQREVLHFYREIGLQPVLAGPKGSKLMMQKQMDTLIKVSRPSYRRMALTVLHPGEALRAALVAQDPAEWSRDQLERALRAASG</sequence>
<protein>
    <submittedName>
        <fullName evidence="3">SbcC/MukB-like Walker B domain-containing protein</fullName>
    </submittedName>
</protein>
<proteinExistence type="predicted"/>
<dbReference type="PANTHER" id="PTHR32182:SF0">
    <property type="entry name" value="DNA REPLICATION AND REPAIR PROTEIN RECF"/>
    <property type="match status" value="1"/>
</dbReference>
<reference evidence="4" key="1">
    <citation type="journal article" date="2019" name="Int. J. Syst. Evol. Microbiol.">
        <title>The Global Catalogue of Microorganisms (GCM) 10K type strain sequencing project: providing services to taxonomists for standard genome sequencing and annotation.</title>
        <authorList>
            <consortium name="The Broad Institute Genomics Platform"/>
            <consortium name="The Broad Institute Genome Sequencing Center for Infectious Disease"/>
            <person name="Wu L."/>
            <person name="Ma J."/>
        </authorList>
    </citation>
    <scope>NUCLEOTIDE SEQUENCE [LARGE SCALE GENOMIC DNA]</scope>
    <source>
        <strain evidence="4">KCTC 15012</strain>
    </source>
</reference>
<feature type="region of interest" description="Disordered" evidence="2">
    <location>
        <begin position="737"/>
        <end position="759"/>
    </location>
</feature>
<organism evidence="3 4">
    <name type="scientific">Phaeospirillum tilakii</name>
    <dbReference type="NCBI Taxonomy" id="741673"/>
    <lineage>
        <taxon>Bacteria</taxon>
        <taxon>Pseudomonadati</taxon>
        <taxon>Pseudomonadota</taxon>
        <taxon>Alphaproteobacteria</taxon>
        <taxon>Rhodospirillales</taxon>
        <taxon>Rhodospirillaceae</taxon>
        <taxon>Phaeospirillum</taxon>
    </lineage>
</organism>
<evidence type="ECO:0000313" key="3">
    <source>
        <dbReference type="EMBL" id="MFD2233684.1"/>
    </source>
</evidence>
<dbReference type="RefSeq" id="WP_377315539.1">
    <property type="nucleotide sequence ID" value="NZ_JBHUIY010000012.1"/>
</dbReference>
<accession>A0ABW5C8Q0</accession>
<dbReference type="PANTHER" id="PTHR32182">
    <property type="entry name" value="DNA REPLICATION AND REPAIR PROTEIN RECF"/>
    <property type="match status" value="1"/>
</dbReference>
<gene>
    <name evidence="3" type="ORF">ACFSNB_07700</name>
</gene>
<dbReference type="SUPFAM" id="SSF52540">
    <property type="entry name" value="P-loop containing nucleoside triphosphate hydrolases"/>
    <property type="match status" value="1"/>
</dbReference>
<keyword evidence="4" id="KW-1185">Reference proteome</keyword>
<dbReference type="Proteomes" id="UP001597296">
    <property type="component" value="Unassembled WGS sequence"/>
</dbReference>
<dbReference type="Pfam" id="PF13558">
    <property type="entry name" value="SbcC_Walker_B"/>
    <property type="match status" value="1"/>
</dbReference>
<comment type="caution">
    <text evidence="3">The sequence shown here is derived from an EMBL/GenBank/DDBJ whole genome shotgun (WGS) entry which is preliminary data.</text>
</comment>
<dbReference type="Pfam" id="PF13555">
    <property type="entry name" value="AAA_29"/>
    <property type="match status" value="1"/>
</dbReference>